<dbReference type="RefSeq" id="WP_006606836.1">
    <property type="nucleotide sequence ID" value="NZ_CP072931.1"/>
</dbReference>
<dbReference type="InterPro" id="IPR027417">
    <property type="entry name" value="P-loop_NTPase"/>
</dbReference>
<dbReference type="GO" id="GO:0003677">
    <property type="term" value="F:DNA binding"/>
    <property type="evidence" value="ECO:0007669"/>
    <property type="project" value="UniProtKB-UniRule"/>
</dbReference>
<dbReference type="SMART" id="SM01043">
    <property type="entry name" value="BTAD"/>
    <property type="match status" value="1"/>
</dbReference>
<feature type="domain" description="OmpR/PhoB-type" evidence="8">
    <location>
        <begin position="17"/>
        <end position="120"/>
    </location>
</feature>
<dbReference type="PATRIC" id="fig|1160718.3.peg.5396"/>
<dbReference type="Pfam" id="PF00486">
    <property type="entry name" value="Trans_reg_C"/>
    <property type="match status" value="1"/>
</dbReference>
<evidence type="ECO:0000256" key="1">
    <source>
        <dbReference type="ARBA" id="ARBA00005820"/>
    </source>
</evidence>
<evidence type="ECO:0000256" key="2">
    <source>
        <dbReference type="ARBA" id="ARBA00023012"/>
    </source>
</evidence>
<name>J1RZA9_9ACTN</name>
<dbReference type="SUPFAM" id="SSF48452">
    <property type="entry name" value="TPR-like"/>
    <property type="match status" value="2"/>
</dbReference>
<dbReference type="Gene3D" id="1.25.40.10">
    <property type="entry name" value="Tetratricopeptide repeat domain"/>
    <property type="match status" value="2"/>
</dbReference>
<dbReference type="EMBL" id="AJGV01000165">
    <property type="protein sequence ID" value="EJJ03877.1"/>
    <property type="molecule type" value="Genomic_DNA"/>
</dbReference>
<evidence type="ECO:0000256" key="7">
    <source>
        <dbReference type="SAM" id="MobiDB-lite"/>
    </source>
</evidence>
<feature type="compositionally biased region" description="Low complexity" evidence="7">
    <location>
        <begin position="400"/>
        <end position="411"/>
    </location>
</feature>
<dbReference type="InterPro" id="IPR036388">
    <property type="entry name" value="WH-like_DNA-bd_sf"/>
</dbReference>
<dbReference type="PROSITE" id="PS51755">
    <property type="entry name" value="OMPR_PHOB"/>
    <property type="match status" value="1"/>
</dbReference>
<evidence type="ECO:0000256" key="3">
    <source>
        <dbReference type="ARBA" id="ARBA00023015"/>
    </source>
</evidence>
<dbReference type="SUPFAM" id="SSF52540">
    <property type="entry name" value="P-loop containing nucleoside triphosphate hydrolases"/>
    <property type="match status" value="1"/>
</dbReference>
<dbReference type="PANTHER" id="PTHR35807:SF1">
    <property type="entry name" value="TRANSCRIPTIONAL REGULATOR REDD"/>
    <property type="match status" value="1"/>
</dbReference>
<evidence type="ECO:0000256" key="5">
    <source>
        <dbReference type="ARBA" id="ARBA00023163"/>
    </source>
</evidence>
<dbReference type="InterPro" id="IPR011990">
    <property type="entry name" value="TPR-like_helical_dom_sf"/>
</dbReference>
<feature type="compositionally biased region" description="Basic and acidic residues" evidence="7">
    <location>
        <begin position="305"/>
        <end position="328"/>
    </location>
</feature>
<keyword evidence="3" id="KW-0805">Transcription regulation</keyword>
<dbReference type="SMART" id="SM00862">
    <property type="entry name" value="Trans_reg_C"/>
    <property type="match status" value="1"/>
</dbReference>
<dbReference type="KEGG" id="sauh:SU9_001605"/>
<feature type="region of interest" description="Disordered" evidence="7">
    <location>
        <begin position="1"/>
        <end position="27"/>
    </location>
</feature>
<dbReference type="eggNOG" id="COG3899">
    <property type="taxonomic scope" value="Bacteria"/>
</dbReference>
<evidence type="ECO:0000256" key="4">
    <source>
        <dbReference type="ARBA" id="ARBA00023125"/>
    </source>
</evidence>
<dbReference type="STRING" id="1160718.SU9_26639"/>
<dbReference type="Gene3D" id="3.40.50.300">
    <property type="entry name" value="P-loop containing nucleotide triphosphate hydrolases"/>
    <property type="match status" value="1"/>
</dbReference>
<keyword evidence="5" id="KW-0804">Transcription</keyword>
<dbReference type="InterPro" id="IPR005158">
    <property type="entry name" value="BTAD"/>
</dbReference>
<feature type="compositionally biased region" description="Pro residues" evidence="7">
    <location>
        <begin position="280"/>
        <end position="291"/>
    </location>
</feature>
<organism evidence="9">
    <name type="scientific">Streptomyces auratus AGR0001</name>
    <dbReference type="NCBI Taxonomy" id="1160718"/>
    <lineage>
        <taxon>Bacteria</taxon>
        <taxon>Bacillati</taxon>
        <taxon>Actinomycetota</taxon>
        <taxon>Actinomycetes</taxon>
        <taxon>Kitasatosporales</taxon>
        <taxon>Streptomycetaceae</taxon>
        <taxon>Streptomyces</taxon>
    </lineage>
</organism>
<protein>
    <submittedName>
        <fullName evidence="10">AAA family ATPase</fullName>
    </submittedName>
    <submittedName>
        <fullName evidence="9">DnrI/RedD/AfsR family transcriptional regulator</fullName>
    </submittedName>
</protein>
<accession>J1RZA9</accession>
<dbReference type="Gene3D" id="1.10.10.10">
    <property type="entry name" value="Winged helix-like DNA-binding domain superfamily/Winged helix DNA-binding domain"/>
    <property type="match status" value="1"/>
</dbReference>
<feature type="compositionally biased region" description="Low complexity" evidence="7">
    <location>
        <begin position="339"/>
        <end position="350"/>
    </location>
</feature>
<proteinExistence type="inferred from homology"/>
<dbReference type="CDD" id="cd15831">
    <property type="entry name" value="BTAD"/>
    <property type="match status" value="1"/>
</dbReference>
<feature type="compositionally biased region" description="Basic and acidic residues" evidence="7">
    <location>
        <begin position="412"/>
        <end position="429"/>
    </location>
</feature>
<reference evidence="9" key="1">
    <citation type="journal article" date="2012" name="J. Bacteriol.">
        <title>Genome Sequence of Streptomyces auratus Strain AGR0001, a Phoslactomycin-Producing Actinomycete.</title>
        <authorList>
            <person name="Han X."/>
            <person name="Li M."/>
            <person name="Ding Z."/>
            <person name="Zhao J."/>
            <person name="Ji K."/>
            <person name="Wen M."/>
            <person name="Lu T."/>
        </authorList>
    </citation>
    <scope>NUCLEOTIDE SEQUENCE [LARGE SCALE GENOMIC DNA]</scope>
    <source>
        <strain evidence="9">AGR0001</strain>
    </source>
</reference>
<dbReference type="GO" id="GO:0000160">
    <property type="term" value="P:phosphorelay signal transduction system"/>
    <property type="evidence" value="ECO:0007669"/>
    <property type="project" value="UniProtKB-KW"/>
</dbReference>
<dbReference type="AlphaFoldDB" id="J1RZA9"/>
<keyword evidence="11" id="KW-1185">Reference proteome</keyword>
<dbReference type="InterPro" id="IPR051677">
    <property type="entry name" value="AfsR-DnrI-RedD_regulator"/>
</dbReference>
<dbReference type="PANTHER" id="PTHR35807">
    <property type="entry name" value="TRANSCRIPTIONAL REGULATOR REDD-RELATED"/>
    <property type="match status" value="1"/>
</dbReference>
<dbReference type="Pfam" id="PF03704">
    <property type="entry name" value="BTAD"/>
    <property type="match status" value="1"/>
</dbReference>
<feature type="compositionally biased region" description="Polar residues" evidence="7">
    <location>
        <begin position="1"/>
        <end position="15"/>
    </location>
</feature>
<dbReference type="HOGENOM" id="CLU_006850_5_0_11"/>
<evidence type="ECO:0000313" key="10">
    <source>
        <dbReference type="EMBL" id="QTZ90312.1"/>
    </source>
</evidence>
<evidence type="ECO:0000256" key="6">
    <source>
        <dbReference type="PROSITE-ProRule" id="PRU01091"/>
    </source>
</evidence>
<gene>
    <name evidence="10" type="ORF">SU9_001605</name>
    <name evidence="9" type="ORF">SU9_26639</name>
</gene>
<feature type="DNA-binding region" description="OmpR/PhoB-type" evidence="6">
    <location>
        <begin position="17"/>
        <end position="120"/>
    </location>
</feature>
<sequence length="1223" mass="132095">MSSPLTPNQLPITSASEDEPHGTPLQLSVLGPVSARHDGRDLPLGPPRRRALLALLLIRLGRVVPTELLIEELWGEEPPRQAVATLQSHVSHLRRALQPASGPDRPTVLRHRAPGYVLELAPEQLDACRFERLVAEGRRLLEQREPLAARDRFATALALWRGAPYAEFDGHPPLSDESARLEHVRLTAVESCAEARLALGEAQEVAAGLDREVRRHPARERLVGHLMTALSRLGRQAEALEVYERTRVHLNEEFGVGTAAELRRVRTAILRQEPGTGGPPAGPRPGRPEPAGPALGAPVIGVATAHDRDGARGPEAHPPRAQEPERPTAAEASGGTGRAAAAPDEPFAADRGADAPRNGTLSAASGGAKSAAADGAQAHEPTAAPGPARRPVTITTNAWAPTADSPSTTSDSSERARPTQDAKAREYDTSTKASGPVRGGPGAQSPFTGRSEELQRLTAAAASALTGHGHVAGVLGPAGVGKTRLLLELVPQLEAARTGEDTTGRESAGLEVIWSHCFLGEGVPPYWVWTQILRRLSTTRPDAFREAAKPFGALLAPLMPERAARPGGLASESDWGQARFLTHDAVCEVLLALAAQRPLVLLMEDLHWADPASLDLLRLLSTRSQGHPLGIVLTAREHEIESDAMLRRMLSEVLRGPRTETLRLGGLSRRAVAALVVAQAGPGVDARVVEVLHRRSEGNPYFVMQLLSLLGDARSLRRPDAVDVLLTRVPTGVREALHQRFAALPETVLRVLRLCAVIGTEIDTDLLERTATEDEPVTAALESAIRAGLLGEDPHHPERLHFTHALVMETLIDELTREDRQRLHARVAEGISTRTLGQVADEEIERIAHHAWHAKSALPTEETLPLLLRAAEQAEQQLAYEQVETWLRRAVHLVGLLPPGDPSAVSLNQRLHIQLGQVLAITRGYGHAEAQTALTRGRALSAATHSPEDPSVLWALCAAYIVTGRYDASRQFSGLLRNLADRTGHPVAVLGAAYGEGIVLHIRGQLRQALTELEHGVAMADEYAGEGHSLARTFQHDPRVSCRSYDTFTHWLMGDRKTATARRRELLRLTEYDSRPSDRSFALYVDAVVAAWEGDARTARSSGAEGVRLADEHGLLYWKAMLGVLEGWGRTHSGQEEGLTLMHSSLAELRNSRSHLRRALHLGLLGQAQHRTGRTEDAKTTFHALLAAVGQGDEPVYLHPELPATRLVHDLLGRGAAEAVAAG</sequence>
<reference evidence="10" key="2">
    <citation type="submission" date="2021-04" db="EMBL/GenBank/DDBJ databases">
        <authorList>
            <person name="Wen M.-L."/>
            <person name="Han X.-L."/>
            <person name="Xiong J."/>
        </authorList>
    </citation>
    <scope>NUCLEOTIDE SEQUENCE</scope>
    <source>
        <strain evidence="10">AGR0001</strain>
    </source>
</reference>
<dbReference type="Pfam" id="PF13191">
    <property type="entry name" value="AAA_16"/>
    <property type="match status" value="1"/>
</dbReference>
<evidence type="ECO:0000313" key="9">
    <source>
        <dbReference type="EMBL" id="EJJ03877.1"/>
    </source>
</evidence>
<dbReference type="eggNOG" id="COG3629">
    <property type="taxonomic scope" value="Bacteria"/>
</dbReference>
<keyword evidence="2" id="KW-0902">Two-component regulatory system</keyword>
<dbReference type="GO" id="GO:0006355">
    <property type="term" value="P:regulation of DNA-templated transcription"/>
    <property type="evidence" value="ECO:0007669"/>
    <property type="project" value="InterPro"/>
</dbReference>
<dbReference type="InterPro" id="IPR041664">
    <property type="entry name" value="AAA_16"/>
</dbReference>
<dbReference type="InterPro" id="IPR016032">
    <property type="entry name" value="Sig_transdc_resp-reg_C-effctor"/>
</dbReference>
<evidence type="ECO:0000259" key="8">
    <source>
        <dbReference type="PROSITE" id="PS51755"/>
    </source>
</evidence>
<dbReference type="EMBL" id="CP072931">
    <property type="protein sequence ID" value="QTZ90312.1"/>
    <property type="molecule type" value="Genomic_DNA"/>
</dbReference>
<dbReference type="OrthoDB" id="134712at2"/>
<evidence type="ECO:0000313" key="11">
    <source>
        <dbReference type="Proteomes" id="UP000009036"/>
    </source>
</evidence>
<dbReference type="Proteomes" id="UP000009036">
    <property type="component" value="Chromosome"/>
</dbReference>
<dbReference type="SUPFAM" id="SSF46894">
    <property type="entry name" value="C-terminal effector domain of the bipartite response regulators"/>
    <property type="match status" value="1"/>
</dbReference>
<dbReference type="InterPro" id="IPR001867">
    <property type="entry name" value="OmpR/PhoB-type_DNA-bd"/>
</dbReference>
<comment type="similarity">
    <text evidence="1">Belongs to the AfsR/DnrI/RedD regulatory family.</text>
</comment>
<keyword evidence="4 6" id="KW-0238">DNA-binding</keyword>
<feature type="compositionally biased region" description="Low complexity" evidence="7">
    <location>
        <begin position="362"/>
        <end position="378"/>
    </location>
</feature>
<feature type="region of interest" description="Disordered" evidence="7">
    <location>
        <begin position="270"/>
        <end position="448"/>
    </location>
</feature>